<dbReference type="InterPro" id="IPR010982">
    <property type="entry name" value="Lambda_DNA-bd_dom_sf"/>
</dbReference>
<organism evidence="2 3">
    <name type="scientific">Amycolatopsis tucumanensis</name>
    <dbReference type="NCBI Taxonomy" id="401106"/>
    <lineage>
        <taxon>Bacteria</taxon>
        <taxon>Bacillati</taxon>
        <taxon>Actinomycetota</taxon>
        <taxon>Actinomycetes</taxon>
        <taxon>Pseudonocardiales</taxon>
        <taxon>Pseudonocardiaceae</taxon>
        <taxon>Amycolatopsis</taxon>
    </lineage>
</organism>
<keyword evidence="3" id="KW-1185">Reference proteome</keyword>
<proteinExistence type="predicted"/>
<dbReference type="SUPFAM" id="SSF47413">
    <property type="entry name" value="lambda repressor-like DNA-binding domains"/>
    <property type="match status" value="1"/>
</dbReference>
<evidence type="ECO:0000259" key="1">
    <source>
        <dbReference type="PROSITE" id="PS50943"/>
    </source>
</evidence>
<dbReference type="Pfam" id="PF13560">
    <property type="entry name" value="HTH_31"/>
    <property type="match status" value="1"/>
</dbReference>
<dbReference type="InterPro" id="IPR001387">
    <property type="entry name" value="Cro/C1-type_HTH"/>
</dbReference>
<dbReference type="Gene3D" id="1.10.260.40">
    <property type="entry name" value="lambda repressor-like DNA-binding domains"/>
    <property type="match status" value="1"/>
</dbReference>
<protein>
    <submittedName>
        <fullName evidence="2">Helix-turn-helix domain-containing protein</fullName>
    </submittedName>
</protein>
<accession>A0ABP7IWM0</accession>
<evidence type="ECO:0000313" key="2">
    <source>
        <dbReference type="EMBL" id="GAA3828540.1"/>
    </source>
</evidence>
<reference evidence="3" key="1">
    <citation type="journal article" date="2019" name="Int. J. Syst. Evol. Microbiol.">
        <title>The Global Catalogue of Microorganisms (GCM) 10K type strain sequencing project: providing services to taxonomists for standard genome sequencing and annotation.</title>
        <authorList>
            <consortium name="The Broad Institute Genomics Platform"/>
            <consortium name="The Broad Institute Genome Sequencing Center for Infectious Disease"/>
            <person name="Wu L."/>
            <person name="Ma J."/>
        </authorList>
    </citation>
    <scope>NUCLEOTIDE SEQUENCE [LARGE SCALE GENOMIC DNA]</scope>
    <source>
        <strain evidence="3">JCM 17017</strain>
    </source>
</reference>
<comment type="caution">
    <text evidence="2">The sequence shown here is derived from an EMBL/GenBank/DDBJ whole genome shotgun (WGS) entry which is preliminary data.</text>
</comment>
<dbReference type="PROSITE" id="PS50943">
    <property type="entry name" value="HTH_CROC1"/>
    <property type="match status" value="1"/>
</dbReference>
<feature type="domain" description="HTH cro/C1-type" evidence="1">
    <location>
        <begin position="43"/>
        <end position="74"/>
    </location>
</feature>
<name>A0ABP7IWM0_9PSEU</name>
<dbReference type="Proteomes" id="UP001501624">
    <property type="component" value="Unassembled WGS sequence"/>
</dbReference>
<gene>
    <name evidence="2" type="ORF">GCM10022380_53900</name>
</gene>
<evidence type="ECO:0000313" key="3">
    <source>
        <dbReference type="Proteomes" id="UP001501624"/>
    </source>
</evidence>
<sequence>MGRSWNEVKAEKLNIDVQAGRDVNVVMADAAEATQAYVLGFRLAQLREDAGVSQTELARRMGVSQPRISQLEQGDPRQMELDTIARYVAALGGRLRVVADFDDHDVTVSATEPAHRSA</sequence>
<dbReference type="RefSeq" id="WP_020417082.1">
    <property type="nucleotide sequence ID" value="NZ_BAABCM010000008.1"/>
</dbReference>
<dbReference type="CDD" id="cd00093">
    <property type="entry name" value="HTH_XRE"/>
    <property type="match status" value="1"/>
</dbReference>
<dbReference type="EMBL" id="BAABCM010000008">
    <property type="protein sequence ID" value="GAA3828540.1"/>
    <property type="molecule type" value="Genomic_DNA"/>
</dbReference>
<dbReference type="SMART" id="SM00530">
    <property type="entry name" value="HTH_XRE"/>
    <property type="match status" value="1"/>
</dbReference>